<name>X8CWD1_MYCIT</name>
<dbReference type="EMBL" id="JAOG01000001">
    <property type="protein sequence ID" value="EUA59540.1"/>
    <property type="molecule type" value="Genomic_DNA"/>
</dbReference>
<feature type="compositionally biased region" description="Pro residues" evidence="1">
    <location>
        <begin position="265"/>
        <end position="277"/>
    </location>
</feature>
<comment type="caution">
    <text evidence="2">The sequence shown here is derived from an EMBL/GenBank/DDBJ whole genome shotgun (WGS) entry which is preliminary data.</text>
</comment>
<evidence type="ECO:0000313" key="2">
    <source>
        <dbReference type="EMBL" id="EUA59540.1"/>
    </source>
</evidence>
<gene>
    <name evidence="2" type="ORF">I550_2688</name>
</gene>
<dbReference type="Proteomes" id="UP000020825">
    <property type="component" value="Unassembled WGS sequence"/>
</dbReference>
<sequence>MSGLRAASRVLGQALALGGVADAEWGSRAIAVFGHRAYVGVSVNMVAASQLPGWDQDAVARNALVGQPQVGDPLPFGEPAWTAGALGSVAKAVAAGRSVALLRHLRADTRAYCAAAEAEHLDAAQLALLPEAALEVRLRLLRDRIHQGWILNALWLIDTGVTAAALPRSQAGRSVPGISMITDSGLVAAETAELASALRADPPLRALAAEGNLASIRALSPKTAAIVDAVVARIGHRGPGEAELASKTFADDPTMLLTAAAGAAPPSPRPPHWPSGLPPTRAVRGSWPTTPRCGSRTNCG</sequence>
<dbReference type="AlphaFoldDB" id="X8CWD1"/>
<organism evidence="2 3">
    <name type="scientific">Mycobacterium intracellulare 1956</name>
    <dbReference type="NCBI Taxonomy" id="1299331"/>
    <lineage>
        <taxon>Bacteria</taxon>
        <taxon>Bacillati</taxon>
        <taxon>Actinomycetota</taxon>
        <taxon>Actinomycetes</taxon>
        <taxon>Mycobacteriales</taxon>
        <taxon>Mycobacteriaceae</taxon>
        <taxon>Mycobacterium</taxon>
        <taxon>Mycobacterium avium complex (MAC)</taxon>
    </lineage>
</organism>
<dbReference type="PATRIC" id="fig|1299331.3.peg.2618"/>
<evidence type="ECO:0000256" key="1">
    <source>
        <dbReference type="SAM" id="MobiDB-lite"/>
    </source>
</evidence>
<feature type="region of interest" description="Disordered" evidence="1">
    <location>
        <begin position="262"/>
        <end position="300"/>
    </location>
</feature>
<protein>
    <submittedName>
        <fullName evidence="2">Uncharacterized protein</fullName>
    </submittedName>
</protein>
<reference evidence="2 3" key="1">
    <citation type="submission" date="2013-12" db="EMBL/GenBank/DDBJ databases">
        <authorList>
            <person name="Zelazny A."/>
            <person name="Olivier K."/>
            <person name="Holland S."/>
            <person name="Lenaerts A."/>
            <person name="Ordway D."/>
            <person name="DeGroote M.A."/>
            <person name="Parker T."/>
            <person name="Sizemore C."/>
            <person name="Tallon L.J."/>
            <person name="Sadzewicz L.K."/>
            <person name="Sengamalay N."/>
            <person name="Fraser C.M."/>
            <person name="Hine E."/>
            <person name="Shefchek K.A."/>
            <person name="Das S.P."/>
            <person name="Tettelin H."/>
        </authorList>
    </citation>
    <scope>NUCLEOTIDE SEQUENCE [LARGE SCALE GENOMIC DNA]</scope>
    <source>
        <strain evidence="2 3">1956</strain>
    </source>
</reference>
<proteinExistence type="predicted"/>
<evidence type="ECO:0000313" key="3">
    <source>
        <dbReference type="Proteomes" id="UP000020825"/>
    </source>
</evidence>
<accession>X8CWD1</accession>